<comment type="caution">
    <text evidence="1">The sequence shown here is derived from an EMBL/GenBank/DDBJ whole genome shotgun (WGS) entry which is preliminary data.</text>
</comment>
<keyword evidence="2" id="KW-1185">Reference proteome</keyword>
<gene>
    <name evidence="1" type="ORF">AHMF7616_05174</name>
</gene>
<accession>A0A369QNT8</accession>
<proteinExistence type="predicted"/>
<sequence>MKFMVSLIAGYIYFSVALADSFKNFSYPEPLVPQTMIVEPAVPEKPIVAKAAMTKIASFVEKSGYPL</sequence>
<dbReference type="Proteomes" id="UP000253919">
    <property type="component" value="Unassembled WGS sequence"/>
</dbReference>
<evidence type="ECO:0000313" key="1">
    <source>
        <dbReference type="EMBL" id="RDC66543.1"/>
    </source>
</evidence>
<reference evidence="1 2" key="1">
    <citation type="submission" date="2018-04" db="EMBL/GenBank/DDBJ databases">
        <title>Adhaeribacter sp. HMF7616 genome sequencing and assembly.</title>
        <authorList>
            <person name="Kang H."/>
            <person name="Kang J."/>
            <person name="Cha I."/>
            <person name="Kim H."/>
            <person name="Joh K."/>
        </authorList>
    </citation>
    <scope>NUCLEOTIDE SEQUENCE [LARGE SCALE GENOMIC DNA]</scope>
    <source>
        <strain evidence="1 2">HMF7616</strain>
    </source>
</reference>
<evidence type="ECO:0000313" key="2">
    <source>
        <dbReference type="Proteomes" id="UP000253919"/>
    </source>
</evidence>
<dbReference type="EMBL" id="QASA01000001">
    <property type="protein sequence ID" value="RDC66543.1"/>
    <property type="molecule type" value="Genomic_DNA"/>
</dbReference>
<organism evidence="1 2">
    <name type="scientific">Adhaeribacter pallidiroseus</name>
    <dbReference type="NCBI Taxonomy" id="2072847"/>
    <lineage>
        <taxon>Bacteria</taxon>
        <taxon>Pseudomonadati</taxon>
        <taxon>Bacteroidota</taxon>
        <taxon>Cytophagia</taxon>
        <taxon>Cytophagales</taxon>
        <taxon>Hymenobacteraceae</taxon>
        <taxon>Adhaeribacter</taxon>
    </lineage>
</organism>
<dbReference type="AlphaFoldDB" id="A0A369QNT8"/>
<name>A0A369QNT8_9BACT</name>
<protein>
    <submittedName>
        <fullName evidence="1">Uncharacterized protein</fullName>
    </submittedName>
</protein>